<feature type="region of interest" description="Disordered" evidence="2">
    <location>
        <begin position="83"/>
        <end position="134"/>
    </location>
</feature>
<dbReference type="Pfam" id="PF01479">
    <property type="entry name" value="S4"/>
    <property type="match status" value="1"/>
</dbReference>
<gene>
    <name evidence="4" type="ORF">CU102_21680</name>
</gene>
<evidence type="ECO:0000256" key="1">
    <source>
        <dbReference type="PROSITE-ProRule" id="PRU00182"/>
    </source>
</evidence>
<evidence type="ECO:0000256" key="2">
    <source>
        <dbReference type="SAM" id="MobiDB-lite"/>
    </source>
</evidence>
<evidence type="ECO:0000313" key="4">
    <source>
        <dbReference type="EMBL" id="PSH64309.1"/>
    </source>
</evidence>
<dbReference type="Gene3D" id="3.10.290.10">
    <property type="entry name" value="RNA-binding S4 domain"/>
    <property type="match status" value="1"/>
</dbReference>
<dbReference type="SMART" id="SM00363">
    <property type="entry name" value="S4"/>
    <property type="match status" value="1"/>
</dbReference>
<accession>A0A2P7BCZ7</accession>
<evidence type="ECO:0000313" key="5">
    <source>
        <dbReference type="Proteomes" id="UP000241444"/>
    </source>
</evidence>
<dbReference type="SUPFAM" id="SSF55174">
    <property type="entry name" value="Alpha-L RNA-binding motif"/>
    <property type="match status" value="1"/>
</dbReference>
<protein>
    <submittedName>
        <fullName evidence="4">RNA-binding protein</fullName>
    </submittedName>
</protein>
<comment type="caution">
    <text evidence="4">The sequence shown here is derived from an EMBL/GenBank/DDBJ whole genome shotgun (WGS) entry which is preliminary data.</text>
</comment>
<keyword evidence="5" id="KW-1185">Reference proteome</keyword>
<dbReference type="AlphaFoldDB" id="A0A2P7BCZ7"/>
<dbReference type="OrthoDB" id="9797176at2"/>
<dbReference type="Proteomes" id="UP000241444">
    <property type="component" value="Unassembled WGS sequence"/>
</dbReference>
<evidence type="ECO:0000259" key="3">
    <source>
        <dbReference type="SMART" id="SM00363"/>
    </source>
</evidence>
<proteinExistence type="predicted"/>
<dbReference type="PROSITE" id="PS50889">
    <property type="entry name" value="S4"/>
    <property type="match status" value="1"/>
</dbReference>
<dbReference type="GO" id="GO:0003723">
    <property type="term" value="F:RNA binding"/>
    <property type="evidence" value="ECO:0007669"/>
    <property type="project" value="UniProtKB-KW"/>
</dbReference>
<dbReference type="InterPro" id="IPR036986">
    <property type="entry name" value="S4_RNA-bd_sf"/>
</dbReference>
<keyword evidence="1" id="KW-0694">RNA-binding</keyword>
<organism evidence="4 5">
    <name type="scientific">Phyllobacterium brassicacearum</name>
    <dbReference type="NCBI Taxonomy" id="314235"/>
    <lineage>
        <taxon>Bacteria</taxon>
        <taxon>Pseudomonadati</taxon>
        <taxon>Pseudomonadota</taxon>
        <taxon>Alphaproteobacteria</taxon>
        <taxon>Hyphomicrobiales</taxon>
        <taxon>Phyllobacteriaceae</taxon>
        <taxon>Phyllobacterium</taxon>
    </lineage>
</organism>
<sequence>MTGEEKQRIDKWLFFARVVKSRSLAAKLVSAGSVRINKDKIDQPSQVVRPGDVLTITLDRRILVYRVLSCGSRRGPADEARTLYEDMSPPLPAKDGISRFDGLPMRDAGSGRPTKRERRQVDRLMLGDDDSSDQ</sequence>
<feature type="domain" description="RNA-binding S4" evidence="3">
    <location>
        <begin position="7"/>
        <end position="67"/>
    </location>
</feature>
<dbReference type="RefSeq" id="WP_106713188.1">
    <property type="nucleotide sequence ID" value="NZ_PGGO01000020.1"/>
</dbReference>
<dbReference type="EMBL" id="PGGO01000020">
    <property type="protein sequence ID" value="PSH64309.1"/>
    <property type="molecule type" value="Genomic_DNA"/>
</dbReference>
<dbReference type="InterPro" id="IPR002942">
    <property type="entry name" value="S4_RNA-bd"/>
</dbReference>
<reference evidence="5" key="1">
    <citation type="submission" date="2017-11" db="EMBL/GenBank/DDBJ databases">
        <authorList>
            <person name="Kuznetsova I."/>
            <person name="Sazanova A."/>
            <person name="Chirak E."/>
            <person name="Safronova V."/>
            <person name="Willems A."/>
        </authorList>
    </citation>
    <scope>NUCLEOTIDE SEQUENCE [LARGE SCALE GENOMIC DNA]</scope>
    <source>
        <strain evidence="5">STM 196</strain>
    </source>
</reference>
<name>A0A2P7BCZ7_9HYPH</name>
<dbReference type="CDD" id="cd00165">
    <property type="entry name" value="S4"/>
    <property type="match status" value="1"/>
</dbReference>